<sequence>MELLVILAIPVAVAAVVLYRKRTARPRETPEVPGNDGK</sequence>
<dbReference type="EMBL" id="QNRE01000002">
    <property type="protein sequence ID" value="RBO94485.1"/>
    <property type="molecule type" value="Genomic_DNA"/>
</dbReference>
<reference evidence="1 2" key="1">
    <citation type="submission" date="2018-06" db="EMBL/GenBank/DDBJ databases">
        <title>Genomic Encyclopedia of Type Strains, Phase IV (KMG-IV): sequencing the most valuable type-strain genomes for metagenomic binning, comparative biology and taxonomic classification.</title>
        <authorList>
            <person name="Goeker M."/>
        </authorList>
    </citation>
    <scope>NUCLEOTIDE SEQUENCE [LARGE SCALE GENOMIC DNA]</scope>
    <source>
        <strain evidence="1 2">DSM 44599</strain>
    </source>
</reference>
<accession>A0A366DX85</accession>
<organism evidence="1 2">
    <name type="scientific">Nocardia puris</name>
    <dbReference type="NCBI Taxonomy" id="208602"/>
    <lineage>
        <taxon>Bacteria</taxon>
        <taxon>Bacillati</taxon>
        <taxon>Actinomycetota</taxon>
        <taxon>Actinomycetes</taxon>
        <taxon>Mycobacteriales</taxon>
        <taxon>Nocardiaceae</taxon>
        <taxon>Nocardia</taxon>
    </lineage>
</organism>
<dbReference type="AlphaFoldDB" id="A0A366DX85"/>
<evidence type="ECO:0000313" key="2">
    <source>
        <dbReference type="Proteomes" id="UP000252586"/>
    </source>
</evidence>
<evidence type="ECO:0000313" key="1">
    <source>
        <dbReference type="EMBL" id="RBO94485.1"/>
    </source>
</evidence>
<keyword evidence="2" id="KW-1185">Reference proteome</keyword>
<comment type="caution">
    <text evidence="1">The sequence shown here is derived from an EMBL/GenBank/DDBJ whole genome shotgun (WGS) entry which is preliminary data.</text>
</comment>
<dbReference type="STRING" id="1210090.GCA_001613185_06061"/>
<protein>
    <submittedName>
        <fullName evidence="1">Uncharacterized protein</fullName>
    </submittedName>
</protein>
<gene>
    <name evidence="1" type="ORF">DFR74_102908</name>
</gene>
<dbReference type="Proteomes" id="UP000252586">
    <property type="component" value="Unassembled WGS sequence"/>
</dbReference>
<proteinExistence type="predicted"/>
<name>A0A366DX85_9NOCA</name>